<sequence>MEIPVTNAPRAIHFYRKVFEWNINDEGYENQVDGIEHTYFFNKGNLRGSFLLVPEDQFLNMDALCAPGANQVSKKMRWGVVSTIAAEDMDETLKKIVDCGRRIFKEKTLLGMEMGSLAKFVDTEGNIHSLCSLELSD</sequence>
<dbReference type="Gene3D" id="3.10.180.10">
    <property type="entry name" value="2,3-Dihydroxybiphenyl 1,2-Dioxygenase, domain 1"/>
    <property type="match status" value="1"/>
</dbReference>
<comment type="caution">
    <text evidence="1">The sequence shown here is derived from an EMBL/GenBank/DDBJ whole genome shotgun (WGS) entry which is preliminary data.</text>
</comment>
<dbReference type="GeneID" id="70250133"/>
<keyword evidence="2" id="KW-1185">Reference proteome</keyword>
<dbReference type="EMBL" id="JAJTJA010000002">
    <property type="protein sequence ID" value="KAH8703998.1"/>
    <property type="molecule type" value="Genomic_DNA"/>
</dbReference>
<dbReference type="RefSeq" id="XP_046077016.1">
    <property type="nucleotide sequence ID" value="XM_046219846.1"/>
</dbReference>
<dbReference type="SUPFAM" id="SSF54593">
    <property type="entry name" value="Glyoxalase/Bleomycin resistance protein/Dihydroxybiphenyl dioxygenase"/>
    <property type="match status" value="1"/>
</dbReference>
<protein>
    <recommendedName>
        <fullName evidence="3">VOC domain-containing protein</fullName>
    </recommendedName>
</protein>
<name>A0AAD4Q0E3_9EURO</name>
<dbReference type="AlphaFoldDB" id="A0AAD4Q0E3"/>
<evidence type="ECO:0000313" key="1">
    <source>
        <dbReference type="EMBL" id="KAH8703998.1"/>
    </source>
</evidence>
<gene>
    <name evidence="1" type="ORF">BGW36DRAFT_423529</name>
</gene>
<evidence type="ECO:0008006" key="3">
    <source>
        <dbReference type="Google" id="ProtNLM"/>
    </source>
</evidence>
<accession>A0AAD4Q0E3</accession>
<dbReference type="Proteomes" id="UP001201262">
    <property type="component" value="Unassembled WGS sequence"/>
</dbReference>
<proteinExistence type="predicted"/>
<evidence type="ECO:0000313" key="2">
    <source>
        <dbReference type="Proteomes" id="UP001201262"/>
    </source>
</evidence>
<organism evidence="1 2">
    <name type="scientific">Talaromyces proteolyticus</name>
    <dbReference type="NCBI Taxonomy" id="1131652"/>
    <lineage>
        <taxon>Eukaryota</taxon>
        <taxon>Fungi</taxon>
        <taxon>Dikarya</taxon>
        <taxon>Ascomycota</taxon>
        <taxon>Pezizomycotina</taxon>
        <taxon>Eurotiomycetes</taxon>
        <taxon>Eurotiomycetidae</taxon>
        <taxon>Eurotiales</taxon>
        <taxon>Trichocomaceae</taxon>
        <taxon>Talaromyces</taxon>
        <taxon>Talaromyces sect. Bacilispori</taxon>
    </lineage>
</organism>
<dbReference type="InterPro" id="IPR029068">
    <property type="entry name" value="Glyas_Bleomycin-R_OHBP_Dase"/>
</dbReference>
<reference evidence="1" key="1">
    <citation type="submission" date="2021-12" db="EMBL/GenBank/DDBJ databases">
        <title>Convergent genome expansion in fungi linked to evolution of root-endophyte symbiosis.</title>
        <authorList>
            <consortium name="DOE Joint Genome Institute"/>
            <person name="Ke Y.-H."/>
            <person name="Bonito G."/>
            <person name="Liao H.-L."/>
            <person name="Looney B."/>
            <person name="Rojas-Flechas A."/>
            <person name="Nash J."/>
            <person name="Hameed K."/>
            <person name="Schadt C."/>
            <person name="Martin F."/>
            <person name="Crous P.W."/>
            <person name="Miettinen O."/>
            <person name="Magnuson J.K."/>
            <person name="Labbe J."/>
            <person name="Jacobson D."/>
            <person name="Doktycz M.J."/>
            <person name="Veneault-Fourrey C."/>
            <person name="Kuo A."/>
            <person name="Mondo S."/>
            <person name="Calhoun S."/>
            <person name="Riley R."/>
            <person name="Ohm R."/>
            <person name="LaButti K."/>
            <person name="Andreopoulos B."/>
            <person name="Pangilinan J."/>
            <person name="Nolan M."/>
            <person name="Tritt A."/>
            <person name="Clum A."/>
            <person name="Lipzen A."/>
            <person name="Daum C."/>
            <person name="Barry K."/>
            <person name="Grigoriev I.V."/>
            <person name="Vilgalys R."/>
        </authorList>
    </citation>
    <scope>NUCLEOTIDE SEQUENCE</scope>
    <source>
        <strain evidence="1">PMI_201</strain>
    </source>
</reference>